<gene>
    <name evidence="1" type="ORF">Vadar_033850</name>
</gene>
<accession>A0ACB7YTL1</accession>
<sequence>MSLYVRSSLYKEAENSGFTSNGSLDLDHRFVCGDRPGHSCLINVGDAIINCKPQIFENMNHIQSLYLGRWQSSSMHHFELADTKILLGLKKLNSLMFLSLQGISLITKLPTSILELNDLKILDLRACHNLEVIPDKIGLLKKLTHLDMFECYFLEHMPDSLAQLSNLEVLKGFFIGEFKKQSCTLLDLLKLLKLIKYLYKCERLSLMVGT</sequence>
<evidence type="ECO:0000313" key="1">
    <source>
        <dbReference type="EMBL" id="KAH7856200.1"/>
    </source>
</evidence>
<organism evidence="1 2">
    <name type="scientific">Vaccinium darrowii</name>
    <dbReference type="NCBI Taxonomy" id="229202"/>
    <lineage>
        <taxon>Eukaryota</taxon>
        <taxon>Viridiplantae</taxon>
        <taxon>Streptophyta</taxon>
        <taxon>Embryophyta</taxon>
        <taxon>Tracheophyta</taxon>
        <taxon>Spermatophyta</taxon>
        <taxon>Magnoliopsida</taxon>
        <taxon>eudicotyledons</taxon>
        <taxon>Gunneridae</taxon>
        <taxon>Pentapetalae</taxon>
        <taxon>asterids</taxon>
        <taxon>Ericales</taxon>
        <taxon>Ericaceae</taxon>
        <taxon>Vaccinioideae</taxon>
        <taxon>Vaccinieae</taxon>
        <taxon>Vaccinium</taxon>
    </lineage>
</organism>
<proteinExistence type="predicted"/>
<protein>
    <submittedName>
        <fullName evidence="1">Uncharacterized protein</fullName>
    </submittedName>
</protein>
<name>A0ACB7YTL1_9ERIC</name>
<dbReference type="EMBL" id="CM037161">
    <property type="protein sequence ID" value="KAH7856200.1"/>
    <property type="molecule type" value="Genomic_DNA"/>
</dbReference>
<comment type="caution">
    <text evidence="1">The sequence shown here is derived from an EMBL/GenBank/DDBJ whole genome shotgun (WGS) entry which is preliminary data.</text>
</comment>
<keyword evidence="2" id="KW-1185">Reference proteome</keyword>
<dbReference type="Proteomes" id="UP000828048">
    <property type="component" value="Chromosome 11"/>
</dbReference>
<reference evidence="1 2" key="1">
    <citation type="journal article" date="2021" name="Hortic Res">
        <title>High-quality reference genome and annotation aids understanding of berry development for evergreen blueberry (Vaccinium darrowii).</title>
        <authorList>
            <person name="Yu J."/>
            <person name="Hulse-Kemp A.M."/>
            <person name="Babiker E."/>
            <person name="Staton M."/>
        </authorList>
    </citation>
    <scope>NUCLEOTIDE SEQUENCE [LARGE SCALE GENOMIC DNA]</scope>
    <source>
        <strain evidence="2">cv. NJ 8807/NJ 8810</strain>
        <tissue evidence="1">Young leaf</tissue>
    </source>
</reference>
<evidence type="ECO:0000313" key="2">
    <source>
        <dbReference type="Proteomes" id="UP000828048"/>
    </source>
</evidence>